<protein>
    <submittedName>
        <fullName evidence="1">Tail connector protein</fullName>
    </submittedName>
</protein>
<sequence length="207" mass="23049">MTKNRKQKEYPRHLIERIAAEQMRVVPEDGELYDNAIRNLYAAFDIAEQYTNRIIVRSVVTFGLAALASLVDIPTAPVLSVASIRYYDADDVLQTLDSGDYELVASEHSTSVEFFRIPELSSRRKRNRVLIETVCGYSDYEDAVTREPLDAGGIVLPGNIEAAVQLRAGTLAEADGDAIIGRTIGALPLTVERLLNPYRMAPYGWQD</sequence>
<dbReference type="EMBL" id="BK014804">
    <property type="protein sequence ID" value="DAD76556.1"/>
    <property type="molecule type" value="Genomic_DNA"/>
</dbReference>
<accession>A0A8S5M2U8</accession>
<organism evidence="1">
    <name type="scientific">Siphoviridae sp. ctqpo8</name>
    <dbReference type="NCBI Taxonomy" id="2826469"/>
    <lineage>
        <taxon>Viruses</taxon>
        <taxon>Duplodnaviria</taxon>
        <taxon>Heunggongvirae</taxon>
        <taxon>Uroviricota</taxon>
        <taxon>Caudoviricetes</taxon>
    </lineage>
</organism>
<reference evidence="1" key="1">
    <citation type="journal article" date="2021" name="Proc. Natl. Acad. Sci. U.S.A.">
        <title>A Catalog of Tens of Thousands of Viruses from Human Metagenomes Reveals Hidden Associations with Chronic Diseases.</title>
        <authorList>
            <person name="Tisza M.J."/>
            <person name="Buck C.B."/>
        </authorList>
    </citation>
    <scope>NUCLEOTIDE SEQUENCE</scope>
    <source>
        <strain evidence="1">Ctqpo8</strain>
    </source>
</reference>
<proteinExistence type="predicted"/>
<evidence type="ECO:0000313" key="1">
    <source>
        <dbReference type="EMBL" id="DAD76556.1"/>
    </source>
</evidence>
<name>A0A8S5M2U8_9CAUD</name>